<proteinExistence type="inferred from homology"/>
<dbReference type="Pfam" id="PF02810">
    <property type="entry name" value="SEC-C"/>
    <property type="match status" value="2"/>
</dbReference>
<comment type="similarity">
    <text evidence="1 2">Belongs to the UPF0225 family.</text>
</comment>
<dbReference type="PANTHER" id="PTHR33747:SF1">
    <property type="entry name" value="ADENYLATE CYCLASE-ASSOCIATED CAP C-TERMINAL DOMAIN-CONTAINING PROTEIN"/>
    <property type="match status" value="1"/>
</dbReference>
<dbReference type="Pfam" id="PF17775">
    <property type="entry name" value="YchJ_M-like"/>
    <property type="match status" value="1"/>
</dbReference>
<dbReference type="SUPFAM" id="SSF103642">
    <property type="entry name" value="Sec-C motif"/>
    <property type="match status" value="1"/>
</dbReference>
<dbReference type="InterPro" id="IPR032710">
    <property type="entry name" value="NTF2-like_dom_sf"/>
</dbReference>
<dbReference type="Gene3D" id="3.10.450.50">
    <property type="match status" value="1"/>
</dbReference>
<evidence type="ECO:0000259" key="3">
    <source>
        <dbReference type="Pfam" id="PF17775"/>
    </source>
</evidence>
<gene>
    <name evidence="4" type="ORF">ABK905_15925</name>
</gene>
<dbReference type="NCBIfam" id="NF002449">
    <property type="entry name" value="PRK01617.1"/>
    <property type="match status" value="1"/>
</dbReference>
<protein>
    <recommendedName>
        <fullName evidence="2">UPF0225 protein ABK905_15925</fullName>
    </recommendedName>
</protein>
<dbReference type="InterPro" id="IPR004027">
    <property type="entry name" value="SEC_C_motif"/>
</dbReference>
<evidence type="ECO:0000313" key="4">
    <source>
        <dbReference type="EMBL" id="XBS68263.1"/>
    </source>
</evidence>
<dbReference type="InterPro" id="IPR023006">
    <property type="entry name" value="YchJ-like"/>
</dbReference>
<evidence type="ECO:0000256" key="1">
    <source>
        <dbReference type="ARBA" id="ARBA00010839"/>
    </source>
</evidence>
<reference evidence="4" key="1">
    <citation type="submission" date="2024-06" db="EMBL/GenBank/DDBJ databases">
        <authorList>
            <person name="Coelho C."/>
            <person name="Bento M."/>
            <person name="Garcia E."/>
            <person name="Camelo A."/>
            <person name="Brandao I."/>
            <person name="Espirito Santo C."/>
            <person name="Trovao J."/>
            <person name="Verissimo A."/>
            <person name="Costa J."/>
            <person name="Tiago I."/>
        </authorList>
    </citation>
    <scope>NUCLEOTIDE SEQUENCE</scope>
    <source>
        <strain evidence="4">KWT182</strain>
    </source>
</reference>
<feature type="domain" description="YchJ-like middle NTF2-like" evidence="3">
    <location>
        <begin position="30"/>
        <end position="129"/>
    </location>
</feature>
<dbReference type="InterPro" id="IPR048469">
    <property type="entry name" value="YchJ-like_M"/>
</dbReference>
<accession>A0AAU7Q5J8</accession>
<name>A0AAU7Q5J8_9GAMM</name>
<dbReference type="SUPFAM" id="SSF54427">
    <property type="entry name" value="NTF2-like"/>
    <property type="match status" value="1"/>
</dbReference>
<evidence type="ECO:0000256" key="2">
    <source>
        <dbReference type="HAMAP-Rule" id="MF_00612"/>
    </source>
</evidence>
<dbReference type="AlphaFoldDB" id="A0AAU7Q5J8"/>
<sequence length="159" mass="18645">MENPCHCGSGMDFADCCGPFITGLRYPPNPVQLMRSRYTAYVLHELDYLINTWHPDCHAEQWRDDLAGHFPITEWRRLTINDAVTGKNSHEAYVEFIAAFYDLQAKRPGFIHERSRFVQLNERWYYIDGIYQQPLRNAPCPCGSGKKFKKMLRAITRRD</sequence>
<organism evidence="4">
    <name type="scientific">Acerihabitans sp. KWT182</name>
    <dbReference type="NCBI Taxonomy" id="3157919"/>
    <lineage>
        <taxon>Bacteria</taxon>
        <taxon>Pseudomonadati</taxon>
        <taxon>Pseudomonadota</taxon>
        <taxon>Gammaproteobacteria</taxon>
        <taxon>Enterobacterales</taxon>
        <taxon>Pectobacteriaceae</taxon>
        <taxon>Acerihabitans</taxon>
    </lineage>
</organism>
<dbReference type="PANTHER" id="PTHR33747">
    <property type="entry name" value="UPF0225 PROTEIN SCO1677"/>
    <property type="match status" value="1"/>
</dbReference>
<dbReference type="EMBL" id="CP157947">
    <property type="protein sequence ID" value="XBS68263.1"/>
    <property type="molecule type" value="Genomic_DNA"/>
</dbReference>
<dbReference type="HAMAP" id="MF_00612">
    <property type="entry name" value="UPF0225"/>
    <property type="match status" value="1"/>
</dbReference>